<gene>
    <name evidence="1" type="ORF">UFOPK3684_00919</name>
</gene>
<name>A0A6J7IJ14_9ZZZZ</name>
<dbReference type="EMBL" id="CAFBMZ010000062">
    <property type="protein sequence ID" value="CAB4930302.1"/>
    <property type="molecule type" value="Genomic_DNA"/>
</dbReference>
<accession>A0A6J7IJ14</accession>
<sequence>MGIFQSKQSKELDLALNYLNERLIKHYADWDRTLKLNIGATAASQKPLEGVVNAVRIMWLECFARSLYIGIDCRHQYDLVKIKTPLITTVISESKFAEIEFQQASRIIQLMQQLVEDIADIKPEYRDSLESLKREPEVSKIQAEAQILMKKALEKGKFDTRDERFVIKGQ</sequence>
<protein>
    <submittedName>
        <fullName evidence="1">Unannotated protein</fullName>
    </submittedName>
</protein>
<organism evidence="1">
    <name type="scientific">freshwater metagenome</name>
    <dbReference type="NCBI Taxonomy" id="449393"/>
    <lineage>
        <taxon>unclassified sequences</taxon>
        <taxon>metagenomes</taxon>
        <taxon>ecological metagenomes</taxon>
    </lineage>
</organism>
<proteinExistence type="predicted"/>
<reference evidence="1" key="1">
    <citation type="submission" date="2020-05" db="EMBL/GenBank/DDBJ databases">
        <authorList>
            <person name="Chiriac C."/>
            <person name="Salcher M."/>
            <person name="Ghai R."/>
            <person name="Kavagutti S V."/>
        </authorList>
    </citation>
    <scope>NUCLEOTIDE SEQUENCE</scope>
</reference>
<dbReference type="AlphaFoldDB" id="A0A6J7IJ14"/>
<evidence type="ECO:0000313" key="1">
    <source>
        <dbReference type="EMBL" id="CAB4930302.1"/>
    </source>
</evidence>